<evidence type="ECO:0000256" key="1">
    <source>
        <dbReference type="ARBA" id="ARBA00004141"/>
    </source>
</evidence>
<keyword evidence="9" id="KW-1185">Reference proteome</keyword>
<feature type="transmembrane region" description="Helical" evidence="6">
    <location>
        <begin position="158"/>
        <end position="182"/>
    </location>
</feature>
<dbReference type="EMBL" id="LFMY01000001">
    <property type="protein sequence ID" value="OKL63738.1"/>
    <property type="molecule type" value="Genomic_DNA"/>
</dbReference>
<keyword evidence="5 6" id="KW-0472">Membrane</keyword>
<evidence type="ECO:0000256" key="4">
    <source>
        <dbReference type="ARBA" id="ARBA00022989"/>
    </source>
</evidence>
<feature type="transmembrane region" description="Helical" evidence="6">
    <location>
        <begin position="365"/>
        <end position="383"/>
    </location>
</feature>
<dbReference type="SUPFAM" id="SSF103473">
    <property type="entry name" value="MFS general substrate transporter"/>
    <property type="match status" value="1"/>
</dbReference>
<dbReference type="AlphaFoldDB" id="A0A225B203"/>
<comment type="subcellular location">
    <subcellularLocation>
        <location evidence="1">Membrane</location>
        <topology evidence="1">Multi-pass membrane protein</topology>
    </subcellularLocation>
</comment>
<dbReference type="PANTHER" id="PTHR43791">
    <property type="entry name" value="PERMEASE-RELATED"/>
    <property type="match status" value="1"/>
</dbReference>
<evidence type="ECO:0000313" key="8">
    <source>
        <dbReference type="EMBL" id="OKL63738.1"/>
    </source>
</evidence>
<sequence>MSSVESKMPLPEKTQVYSTDSGAGDVEVLKPSEELDVGAGYANLLQDCPYTREEEVALRWRLDRRILAILFFNVILASVDKTSTSTGALYGLKTDNDLTGNRYSWVGSSFYFGYLIASIPAAWAMQRFPIAKVIVSCQLVWGILLLAMGFLSSWPGLLALRIILGMLEAPIIPGAVIMLGMWYPRRDLALRLGFFYTGFAQLITGPIGYGVGFITGTWFKPWRVFFWILGGITIIWAIITAFLLPDSPVSAKFLSEREKAIAIERMRADQTGIENKHWKWDQVREVVLDPKTWLLFLFNIWVSIPNGGLTNFTPLIVNGLGYSSQRAALLTMPTGIMETVSAVIINGTIFLVITRYNSKLQLRGLLIILGLIVGMVAAVFLYTLPLTALHTRLGALYVSFFYLGPYIVSLGFITQNTAGHTKKVVLNALCFVANCVSNIIGPQFFKSNQAPLYPLGMGAIFVSYALSILTTALYMAYCWNENRKRDRAAEATGEQSVDVHLDTDFKDLTDMQNPHFRYVW</sequence>
<keyword evidence="4 6" id="KW-1133">Transmembrane helix</keyword>
<feature type="transmembrane region" description="Helical" evidence="6">
    <location>
        <begin position="329"/>
        <end position="353"/>
    </location>
</feature>
<dbReference type="PROSITE" id="PS50850">
    <property type="entry name" value="MFS"/>
    <property type="match status" value="1"/>
</dbReference>
<dbReference type="GeneID" id="30999979"/>
<feature type="transmembrane region" description="Helical" evidence="6">
    <location>
        <begin position="293"/>
        <end position="317"/>
    </location>
</feature>
<feature type="transmembrane region" description="Helical" evidence="6">
    <location>
        <begin position="224"/>
        <end position="244"/>
    </location>
</feature>
<feature type="transmembrane region" description="Helical" evidence="6">
    <location>
        <begin position="194"/>
        <end position="218"/>
    </location>
</feature>
<dbReference type="RefSeq" id="XP_020123859.1">
    <property type="nucleotide sequence ID" value="XM_020260007.1"/>
</dbReference>
<keyword evidence="2" id="KW-0813">Transport</keyword>
<feature type="transmembrane region" description="Helical" evidence="6">
    <location>
        <begin position="66"/>
        <end position="83"/>
    </location>
</feature>
<dbReference type="GO" id="GO:0016020">
    <property type="term" value="C:membrane"/>
    <property type="evidence" value="ECO:0007669"/>
    <property type="project" value="UniProtKB-SubCell"/>
</dbReference>
<evidence type="ECO:0000256" key="2">
    <source>
        <dbReference type="ARBA" id="ARBA00022448"/>
    </source>
</evidence>
<dbReference type="STRING" id="1441469.A0A225B203"/>
<dbReference type="GO" id="GO:0022857">
    <property type="term" value="F:transmembrane transporter activity"/>
    <property type="evidence" value="ECO:0007669"/>
    <property type="project" value="InterPro"/>
</dbReference>
<name>A0A225B203_TALAT</name>
<dbReference type="Gene3D" id="1.20.1250.20">
    <property type="entry name" value="MFS general substrate transporter like domains"/>
    <property type="match status" value="1"/>
</dbReference>
<dbReference type="OrthoDB" id="6730379at2759"/>
<accession>A0A225B203</accession>
<dbReference type="PANTHER" id="PTHR43791:SF36">
    <property type="entry name" value="TRANSPORTER, PUTATIVE (AFU_ORTHOLOGUE AFUA_6G08340)-RELATED"/>
    <property type="match status" value="1"/>
</dbReference>
<feature type="transmembrane region" description="Helical" evidence="6">
    <location>
        <begin position="457"/>
        <end position="477"/>
    </location>
</feature>
<feature type="transmembrane region" description="Helical" evidence="6">
    <location>
        <begin position="395"/>
        <end position="413"/>
    </location>
</feature>
<feature type="domain" description="Major facilitator superfamily (MFS) profile" evidence="7">
    <location>
        <begin position="66"/>
        <end position="483"/>
    </location>
</feature>
<gene>
    <name evidence="8" type="ORF">UA08_00224</name>
</gene>
<evidence type="ECO:0000256" key="6">
    <source>
        <dbReference type="SAM" id="Phobius"/>
    </source>
</evidence>
<protein>
    <recommendedName>
        <fullName evidence="7">Major facilitator superfamily (MFS) profile domain-containing protein</fullName>
    </recommendedName>
</protein>
<evidence type="ECO:0000259" key="7">
    <source>
        <dbReference type="PROSITE" id="PS50850"/>
    </source>
</evidence>
<feature type="transmembrane region" description="Helical" evidence="6">
    <location>
        <begin position="103"/>
        <end position="123"/>
    </location>
</feature>
<comment type="caution">
    <text evidence="8">The sequence shown here is derived from an EMBL/GenBank/DDBJ whole genome shotgun (WGS) entry which is preliminary data.</text>
</comment>
<proteinExistence type="predicted"/>
<evidence type="ECO:0000256" key="5">
    <source>
        <dbReference type="ARBA" id="ARBA00023136"/>
    </source>
</evidence>
<dbReference type="InterPro" id="IPR036259">
    <property type="entry name" value="MFS_trans_sf"/>
</dbReference>
<evidence type="ECO:0000256" key="3">
    <source>
        <dbReference type="ARBA" id="ARBA00022692"/>
    </source>
</evidence>
<organism evidence="8 9">
    <name type="scientific">Talaromyces atroroseus</name>
    <dbReference type="NCBI Taxonomy" id="1441469"/>
    <lineage>
        <taxon>Eukaryota</taxon>
        <taxon>Fungi</taxon>
        <taxon>Dikarya</taxon>
        <taxon>Ascomycota</taxon>
        <taxon>Pezizomycotina</taxon>
        <taxon>Eurotiomycetes</taxon>
        <taxon>Eurotiomycetidae</taxon>
        <taxon>Eurotiales</taxon>
        <taxon>Trichocomaceae</taxon>
        <taxon>Talaromyces</taxon>
        <taxon>Talaromyces sect. Trachyspermi</taxon>
    </lineage>
</organism>
<reference evidence="8 9" key="1">
    <citation type="submission" date="2015-06" db="EMBL/GenBank/DDBJ databases">
        <title>Talaromyces atroroseus IBT 11181 draft genome.</title>
        <authorList>
            <person name="Rasmussen K.B."/>
            <person name="Rasmussen S."/>
            <person name="Petersen B."/>
            <person name="Sicheritz-Ponten T."/>
            <person name="Mortensen U.H."/>
            <person name="Thrane U."/>
        </authorList>
    </citation>
    <scope>NUCLEOTIDE SEQUENCE [LARGE SCALE GENOMIC DNA]</scope>
    <source>
        <strain evidence="8 9">IBT 11181</strain>
    </source>
</reference>
<dbReference type="Pfam" id="PF07690">
    <property type="entry name" value="MFS_1"/>
    <property type="match status" value="1"/>
</dbReference>
<dbReference type="Proteomes" id="UP000214365">
    <property type="component" value="Unassembled WGS sequence"/>
</dbReference>
<dbReference type="InterPro" id="IPR011701">
    <property type="entry name" value="MFS"/>
</dbReference>
<feature type="transmembrane region" description="Helical" evidence="6">
    <location>
        <begin position="130"/>
        <end position="152"/>
    </location>
</feature>
<evidence type="ECO:0000313" key="9">
    <source>
        <dbReference type="Proteomes" id="UP000214365"/>
    </source>
</evidence>
<keyword evidence="3 6" id="KW-0812">Transmembrane</keyword>
<dbReference type="InterPro" id="IPR020846">
    <property type="entry name" value="MFS_dom"/>
</dbReference>
<feature type="transmembrane region" description="Helical" evidence="6">
    <location>
        <begin position="425"/>
        <end position="445"/>
    </location>
</feature>